<feature type="region of interest" description="Disordered" evidence="1">
    <location>
        <begin position="102"/>
        <end position="121"/>
    </location>
</feature>
<evidence type="ECO:0000313" key="2">
    <source>
        <dbReference type="EMBL" id="QHT78094.1"/>
    </source>
</evidence>
<sequence>MDDIIDISTINLNENLSEDWNARPSSSSKSTNFGGGLELLMNDKKKEGSGRQSSDIELDDLNNLEDELNNLTDDVDNARFESRSDLFNRGNSFENKHSVRFDDNGASLGQATAESDGESKTWDGYTKFNNVPINPDKALPSQPQMSKEELLREKFKYLRKLETLESKGVTLTKKYSMESPLAEMQGEYEMIMEEKAKQNSIKFQGNMLMACINGIEFLNNRFDPFDIKLDGWSDQVNENLNDYDDVFAELYDKYKSRASMAPELKLLFQLGGSAMMVHMTNTMFKSAMPGMDDILRQNPDLMRQFQTAAVNSMSQQSPGFSGFMNNMMNPEPQVGFSGPPPPPISTQNRDAPTSRPGNNTSSSSRFSNARPVFGNENDGINIRENFGGTSDVPRSSRAEMKGPSDISDILNGLKTKTINIQEVPPSSQSTINGGNDSSTISISELKELQSEGNMPKRSKRRQKSDKNTVSLDI</sequence>
<evidence type="ECO:0000256" key="1">
    <source>
        <dbReference type="SAM" id="MobiDB-lite"/>
    </source>
</evidence>
<organism evidence="2">
    <name type="scientific">viral metagenome</name>
    <dbReference type="NCBI Taxonomy" id="1070528"/>
    <lineage>
        <taxon>unclassified sequences</taxon>
        <taxon>metagenomes</taxon>
        <taxon>organismal metagenomes</taxon>
    </lineage>
</organism>
<dbReference type="EMBL" id="MN739929">
    <property type="protein sequence ID" value="QHT78094.1"/>
    <property type="molecule type" value="Genomic_DNA"/>
</dbReference>
<name>A0A6C0HCB7_9ZZZZ</name>
<feature type="compositionally biased region" description="Polar residues" evidence="1">
    <location>
        <begin position="313"/>
        <end position="328"/>
    </location>
</feature>
<feature type="region of interest" description="Disordered" evidence="1">
    <location>
        <begin position="446"/>
        <end position="473"/>
    </location>
</feature>
<dbReference type="AlphaFoldDB" id="A0A6C0HCB7"/>
<feature type="compositionally biased region" description="Polar residues" evidence="1">
    <location>
        <begin position="345"/>
        <end position="367"/>
    </location>
</feature>
<protein>
    <submittedName>
        <fullName evidence="2">Uncharacterized protein</fullName>
    </submittedName>
</protein>
<feature type="region of interest" description="Disordered" evidence="1">
    <location>
        <begin position="313"/>
        <end position="408"/>
    </location>
</feature>
<dbReference type="InterPro" id="IPR043910">
    <property type="entry name" value="DUF5767"/>
</dbReference>
<dbReference type="Pfam" id="PF19071">
    <property type="entry name" value="DUF5767"/>
    <property type="match status" value="1"/>
</dbReference>
<proteinExistence type="predicted"/>
<feature type="region of interest" description="Disordered" evidence="1">
    <location>
        <begin position="18"/>
        <end position="55"/>
    </location>
</feature>
<feature type="compositionally biased region" description="Polar residues" evidence="1">
    <location>
        <begin position="23"/>
        <end position="32"/>
    </location>
</feature>
<accession>A0A6C0HCB7</accession>
<reference evidence="2" key="1">
    <citation type="journal article" date="2020" name="Nature">
        <title>Giant virus diversity and host interactions through global metagenomics.</title>
        <authorList>
            <person name="Schulz F."/>
            <person name="Roux S."/>
            <person name="Paez-Espino D."/>
            <person name="Jungbluth S."/>
            <person name="Walsh D.A."/>
            <person name="Denef V.J."/>
            <person name="McMahon K.D."/>
            <person name="Konstantinidis K.T."/>
            <person name="Eloe-Fadrosh E.A."/>
            <person name="Kyrpides N.C."/>
            <person name="Woyke T."/>
        </authorList>
    </citation>
    <scope>NUCLEOTIDE SEQUENCE</scope>
    <source>
        <strain evidence="2">GVMAG-M-3300023179-91</strain>
    </source>
</reference>